<evidence type="ECO:0000256" key="5">
    <source>
        <dbReference type="ARBA" id="ARBA00023136"/>
    </source>
</evidence>
<organism evidence="7 8">
    <name type="scientific">Paenibacillus antri</name>
    <dbReference type="NCBI Taxonomy" id="2582848"/>
    <lineage>
        <taxon>Bacteria</taxon>
        <taxon>Bacillati</taxon>
        <taxon>Bacillota</taxon>
        <taxon>Bacilli</taxon>
        <taxon>Bacillales</taxon>
        <taxon>Paenibacillaceae</taxon>
        <taxon>Paenibacillus</taxon>
    </lineage>
</organism>
<evidence type="ECO:0000256" key="3">
    <source>
        <dbReference type="ARBA" id="ARBA00022692"/>
    </source>
</evidence>
<dbReference type="InterPro" id="IPR003339">
    <property type="entry name" value="ABC/ECF_trnsptr_transmembrane"/>
</dbReference>
<sequence>MISVIRDPRLRVVALFGALALGVSVERWQTAWGFVALGFVWLAAGGVPGRLFWRRARLVLPLLAFMFVFFPWAYGAEGWEKAGLYAGRLLFAVQTLSLTFHGLPAPAFFQTLLRLKVPSIFVEMALFTLRYIDVFRAEASSMLRGLRSRGYRAASRWFSPATYVVLSKLLGSLLLRAFRRSERVYLGMLSRGYRGVVPVRELPPHAFGDAWKAAWMAGAALALFVWEKV</sequence>
<dbReference type="OrthoDB" id="8585740at2"/>
<feature type="transmembrane region" description="Helical" evidence="6">
    <location>
        <begin position="58"/>
        <end position="76"/>
    </location>
</feature>
<evidence type="ECO:0000256" key="4">
    <source>
        <dbReference type="ARBA" id="ARBA00022989"/>
    </source>
</evidence>
<dbReference type="GO" id="GO:0005886">
    <property type="term" value="C:plasma membrane"/>
    <property type="evidence" value="ECO:0007669"/>
    <property type="project" value="UniProtKB-ARBA"/>
</dbReference>
<keyword evidence="5 6" id="KW-0472">Membrane</keyword>
<dbReference type="PANTHER" id="PTHR34857">
    <property type="entry name" value="SLL0384 PROTEIN"/>
    <property type="match status" value="1"/>
</dbReference>
<evidence type="ECO:0000313" key="8">
    <source>
        <dbReference type="Proteomes" id="UP000309676"/>
    </source>
</evidence>
<evidence type="ECO:0008006" key="9">
    <source>
        <dbReference type="Google" id="ProtNLM"/>
    </source>
</evidence>
<keyword evidence="3 6" id="KW-0812">Transmembrane</keyword>
<keyword evidence="4 6" id="KW-1133">Transmembrane helix</keyword>
<feature type="transmembrane region" description="Helical" evidence="6">
    <location>
        <begin position="32"/>
        <end position="51"/>
    </location>
</feature>
<dbReference type="PANTHER" id="PTHR34857:SF2">
    <property type="entry name" value="SLL0384 PROTEIN"/>
    <property type="match status" value="1"/>
</dbReference>
<comment type="subcellular location">
    <subcellularLocation>
        <location evidence="1">Membrane</location>
        <topology evidence="1">Multi-pass membrane protein</topology>
    </subcellularLocation>
</comment>
<keyword evidence="8" id="KW-1185">Reference proteome</keyword>
<dbReference type="InterPro" id="IPR051611">
    <property type="entry name" value="ECF_transporter_component"/>
</dbReference>
<dbReference type="Proteomes" id="UP000309676">
    <property type="component" value="Unassembled WGS sequence"/>
</dbReference>
<protein>
    <recommendedName>
        <fullName evidence="9">Cobalt ECF transporter T component CbiQ</fullName>
    </recommendedName>
</protein>
<evidence type="ECO:0000313" key="7">
    <source>
        <dbReference type="EMBL" id="TLS51322.1"/>
    </source>
</evidence>
<name>A0A5R9G4N2_9BACL</name>
<dbReference type="EMBL" id="VCIW01000010">
    <property type="protein sequence ID" value="TLS51322.1"/>
    <property type="molecule type" value="Genomic_DNA"/>
</dbReference>
<feature type="transmembrane region" description="Helical" evidence="6">
    <location>
        <begin position="82"/>
        <end position="103"/>
    </location>
</feature>
<accession>A0A5R9G4N2</accession>
<evidence type="ECO:0000256" key="6">
    <source>
        <dbReference type="SAM" id="Phobius"/>
    </source>
</evidence>
<dbReference type="RefSeq" id="WP_138195324.1">
    <property type="nucleotide sequence ID" value="NZ_VCIW01000010.1"/>
</dbReference>
<dbReference type="Pfam" id="PF02361">
    <property type="entry name" value="CbiQ"/>
    <property type="match status" value="1"/>
</dbReference>
<evidence type="ECO:0000256" key="2">
    <source>
        <dbReference type="ARBA" id="ARBA00022475"/>
    </source>
</evidence>
<dbReference type="AlphaFoldDB" id="A0A5R9G4N2"/>
<evidence type="ECO:0000256" key="1">
    <source>
        <dbReference type="ARBA" id="ARBA00004141"/>
    </source>
</evidence>
<comment type="caution">
    <text evidence="7">The sequence shown here is derived from an EMBL/GenBank/DDBJ whole genome shotgun (WGS) entry which is preliminary data.</text>
</comment>
<dbReference type="CDD" id="cd16914">
    <property type="entry name" value="EcfT"/>
    <property type="match status" value="1"/>
</dbReference>
<keyword evidence="2" id="KW-1003">Cell membrane</keyword>
<gene>
    <name evidence="7" type="ORF">FE782_16490</name>
</gene>
<reference evidence="7 8" key="1">
    <citation type="submission" date="2019-05" db="EMBL/GenBank/DDBJ databases">
        <authorList>
            <person name="Narsing Rao M.P."/>
            <person name="Li W.J."/>
        </authorList>
    </citation>
    <scope>NUCLEOTIDE SEQUENCE [LARGE SCALE GENOMIC DNA]</scope>
    <source>
        <strain evidence="7 8">SYSU_K30003</strain>
    </source>
</reference>
<proteinExistence type="predicted"/>